<dbReference type="EMBL" id="LR134421">
    <property type="protein sequence ID" value="VEH85231.1"/>
    <property type="molecule type" value="Genomic_DNA"/>
</dbReference>
<geneLocation type="plasmid" evidence="3 5">
    <name>12</name>
</geneLocation>
<organism evidence="2 4">
    <name type="scientific">Legionella adelaidensis</name>
    <dbReference type="NCBI Taxonomy" id="45056"/>
    <lineage>
        <taxon>Bacteria</taxon>
        <taxon>Pseudomonadati</taxon>
        <taxon>Pseudomonadota</taxon>
        <taxon>Gammaproteobacteria</taxon>
        <taxon>Legionellales</taxon>
        <taxon>Legionellaceae</taxon>
        <taxon>Legionella</taxon>
    </lineage>
</organism>
<dbReference type="EMBL" id="LNKA01000001">
    <property type="protein sequence ID" value="KTC65803.1"/>
    <property type="molecule type" value="Genomic_DNA"/>
</dbReference>
<protein>
    <recommendedName>
        <fullName evidence="6">Secreted protein</fullName>
    </recommendedName>
</protein>
<keyword evidence="1" id="KW-0732">Signal</keyword>
<sequence>MKANVLVVAIGVVALFTSSSYASVTSEKQTVATFKTENGNTVRCLVHPEDVNQFSQIKSGTSVKLMGCPDGSSDCGLIEKRFIEDM</sequence>
<evidence type="ECO:0000313" key="2">
    <source>
        <dbReference type="EMBL" id="KTC65803.1"/>
    </source>
</evidence>
<accession>A0A0W0R431</accession>
<dbReference type="Proteomes" id="UP000281170">
    <property type="component" value="Plasmid 12"/>
</dbReference>
<evidence type="ECO:0008006" key="6">
    <source>
        <dbReference type="Google" id="ProtNLM"/>
    </source>
</evidence>
<evidence type="ECO:0000256" key="1">
    <source>
        <dbReference type="SAM" id="SignalP"/>
    </source>
</evidence>
<dbReference type="PATRIC" id="fig|45056.6.peg.477"/>
<name>A0A0W0R431_9GAMM</name>
<evidence type="ECO:0000313" key="5">
    <source>
        <dbReference type="Proteomes" id="UP000281170"/>
    </source>
</evidence>
<dbReference type="OrthoDB" id="5653383at2"/>
<reference evidence="3 5" key="2">
    <citation type="submission" date="2018-12" db="EMBL/GenBank/DDBJ databases">
        <authorList>
            <consortium name="Pathogen Informatics"/>
        </authorList>
    </citation>
    <scope>NUCLEOTIDE SEQUENCE [LARGE SCALE GENOMIC DNA]</scope>
    <source>
        <strain evidence="3 5">NCTC12735</strain>
        <plasmid evidence="5">12</plasmid>
    </source>
</reference>
<evidence type="ECO:0000313" key="3">
    <source>
        <dbReference type="EMBL" id="VEH85231.1"/>
    </source>
</evidence>
<dbReference type="STRING" id="45056.Lade_0461"/>
<proteinExistence type="predicted"/>
<keyword evidence="3" id="KW-0614">Plasmid</keyword>
<keyword evidence="4" id="KW-1185">Reference proteome</keyword>
<gene>
    <name evidence="2" type="ORF">Lade_0461</name>
    <name evidence="3" type="ORF">NCTC12735_00856</name>
</gene>
<dbReference type="KEGG" id="ladl:NCTC12735_00856"/>
<dbReference type="RefSeq" id="WP_058461535.1">
    <property type="nucleotide sequence ID" value="NZ_CAAAHS010000004.1"/>
</dbReference>
<reference evidence="2 4" key="1">
    <citation type="submission" date="2015-11" db="EMBL/GenBank/DDBJ databases">
        <title>Identification of large and diverse effector repertoires of 38 Legionella species.</title>
        <authorList>
            <person name="Burstein D."/>
            <person name="Amaro F."/>
            <person name="Zusman T."/>
            <person name="Lifshitz Z."/>
            <person name="Cohen O."/>
            <person name="Gilbert J.A."/>
            <person name="Pupko T."/>
            <person name="Shuman H.A."/>
            <person name="Segal G."/>
        </authorList>
    </citation>
    <scope>NUCLEOTIDE SEQUENCE [LARGE SCALE GENOMIC DNA]</scope>
    <source>
        <strain evidence="2 4">1762-AUS-E</strain>
    </source>
</reference>
<evidence type="ECO:0000313" key="4">
    <source>
        <dbReference type="Proteomes" id="UP000054859"/>
    </source>
</evidence>
<dbReference type="Proteomes" id="UP000054859">
    <property type="component" value="Unassembled WGS sequence"/>
</dbReference>
<feature type="chain" id="PRO_5036299186" description="Secreted protein" evidence="1">
    <location>
        <begin position="23"/>
        <end position="86"/>
    </location>
</feature>
<dbReference type="AlphaFoldDB" id="A0A0W0R431"/>
<feature type="signal peptide" evidence="1">
    <location>
        <begin position="1"/>
        <end position="22"/>
    </location>
</feature>